<name>A0AAP2CPH5_9RHOB</name>
<evidence type="ECO:0000313" key="3">
    <source>
        <dbReference type="Proteomes" id="UP001315686"/>
    </source>
</evidence>
<accession>A0AAP2CPH5</accession>
<evidence type="ECO:0000256" key="1">
    <source>
        <dbReference type="SAM" id="Phobius"/>
    </source>
</evidence>
<feature type="transmembrane region" description="Helical" evidence="1">
    <location>
        <begin position="44"/>
        <end position="61"/>
    </location>
</feature>
<keyword evidence="3" id="KW-1185">Reference proteome</keyword>
<reference evidence="2 3" key="1">
    <citation type="journal article" date="2021" name="Arch. Microbiol.">
        <title>Harenicola maris gen. nov., sp. nov. isolated from the Sea of Japan shallow sediments.</title>
        <authorList>
            <person name="Romanenko L.A."/>
            <person name="Kurilenko V.V."/>
            <person name="Chernysheva N.Y."/>
            <person name="Tekutyeva L.A."/>
            <person name="Velansky P.V."/>
            <person name="Svetashev V.I."/>
            <person name="Isaeva M.P."/>
        </authorList>
    </citation>
    <scope>NUCLEOTIDE SEQUENCE [LARGE SCALE GENOMIC DNA]</scope>
    <source>
        <strain evidence="2 3">KMM 3653</strain>
    </source>
</reference>
<gene>
    <name evidence="2" type="ORF">IV417_11250</name>
</gene>
<dbReference type="Proteomes" id="UP001315686">
    <property type="component" value="Unassembled WGS sequence"/>
</dbReference>
<dbReference type="EMBL" id="JADQAZ010000002">
    <property type="protein sequence ID" value="MBT0957969.1"/>
    <property type="molecule type" value="Genomic_DNA"/>
</dbReference>
<feature type="transmembrane region" description="Helical" evidence="1">
    <location>
        <begin position="73"/>
        <end position="94"/>
    </location>
</feature>
<keyword evidence="1" id="KW-0812">Transmembrane</keyword>
<sequence>MRRGWITLGLWAAGILGAVAALYGTILMGMMISSGAAAYEGLPMLAMALTPFLAIWFLVRFRSADWSARRGRLMAGLTAFVIAAPLAFFGYMTLRMLGDAAQLPSGEGAFFLAMVIAGPALLSLVTFGVVLGCLRHGTMTTRGGV</sequence>
<proteinExistence type="predicted"/>
<protein>
    <submittedName>
        <fullName evidence="2">Uncharacterized protein</fullName>
    </submittedName>
</protein>
<dbReference type="AlphaFoldDB" id="A0AAP2CPH5"/>
<evidence type="ECO:0000313" key="2">
    <source>
        <dbReference type="EMBL" id="MBT0957969.1"/>
    </source>
</evidence>
<keyword evidence="1" id="KW-1133">Transmembrane helix</keyword>
<keyword evidence="1" id="KW-0472">Membrane</keyword>
<feature type="transmembrane region" description="Helical" evidence="1">
    <location>
        <begin position="109"/>
        <end position="134"/>
    </location>
</feature>
<dbReference type="RefSeq" id="WP_327794187.1">
    <property type="nucleotide sequence ID" value="NZ_JADQAZ010000002.1"/>
</dbReference>
<comment type="caution">
    <text evidence="2">The sequence shown here is derived from an EMBL/GenBank/DDBJ whole genome shotgun (WGS) entry which is preliminary data.</text>
</comment>
<organism evidence="2 3">
    <name type="scientific">Harenicola maris</name>
    <dbReference type="NCBI Taxonomy" id="2841044"/>
    <lineage>
        <taxon>Bacteria</taxon>
        <taxon>Pseudomonadati</taxon>
        <taxon>Pseudomonadota</taxon>
        <taxon>Alphaproteobacteria</taxon>
        <taxon>Rhodobacterales</taxon>
        <taxon>Paracoccaceae</taxon>
        <taxon>Harenicola</taxon>
    </lineage>
</organism>